<comment type="subcellular location">
    <subcellularLocation>
        <location evidence="1">Cytoplasm</location>
        <location evidence="1">Cell cortex</location>
    </subcellularLocation>
</comment>
<accession>A0ABV0PX56</accession>
<keyword evidence="3 6" id="KW-0963">Cytoplasm</keyword>
<dbReference type="PANTHER" id="PTHR12425:SF3">
    <property type="entry name" value="SYNEMBRYN"/>
    <property type="match status" value="1"/>
</dbReference>
<comment type="function">
    <text evidence="6">Chaperone that specifically binds and folds nascent G alpha proteins prior to G protein heterotrimer formation. Also acts as a guanine nucleotide exchange factor (GEF) for G alpha proteins by stimulating exchange of bound GDP for free GTP.</text>
</comment>
<comment type="similarity">
    <text evidence="2 6">Belongs to the synembryn family.</text>
</comment>
<dbReference type="InterPro" id="IPR019318">
    <property type="entry name" value="Gua_nucleotide_exch_fac_Ric8"/>
</dbReference>
<evidence type="ECO:0000256" key="1">
    <source>
        <dbReference type="ARBA" id="ARBA00004544"/>
    </source>
</evidence>
<name>A0ABV0PX56_9TELE</name>
<dbReference type="Proteomes" id="UP001476798">
    <property type="component" value="Unassembled WGS sequence"/>
</dbReference>
<dbReference type="EMBL" id="JAHRIO010090508">
    <property type="protein sequence ID" value="MEQ2187918.1"/>
    <property type="molecule type" value="Genomic_DNA"/>
</dbReference>
<protein>
    <recommendedName>
        <fullName evidence="6">Synembryn</fullName>
    </recommendedName>
    <alternativeName>
        <fullName evidence="6">Protein Ric-8</fullName>
    </alternativeName>
</protein>
<feature type="non-terminal residue" evidence="7">
    <location>
        <position position="1"/>
    </location>
</feature>
<dbReference type="InterPro" id="IPR008376">
    <property type="entry name" value="Chaperone_Ric-8_A/B"/>
</dbReference>
<evidence type="ECO:0000256" key="3">
    <source>
        <dbReference type="ARBA" id="ARBA00022490"/>
    </source>
</evidence>
<keyword evidence="5" id="KW-0143">Chaperone</keyword>
<sequence length="107" mass="12184">LEQYLALRWAEGHQLITDSTAPPISKEVSEDVIEILKTIFNIAHRFYRQEPDEILPPLRDVAVRPEQDSTLRGQLVRLMTHVDTDVKDCAAELLFVLCKENGTVTVL</sequence>
<keyword evidence="8" id="KW-1185">Reference proteome</keyword>
<proteinExistence type="inferred from homology"/>
<evidence type="ECO:0000256" key="2">
    <source>
        <dbReference type="ARBA" id="ARBA00009049"/>
    </source>
</evidence>
<comment type="caution">
    <text evidence="7">The sequence shown here is derived from an EMBL/GenBank/DDBJ whole genome shotgun (WGS) entry which is preliminary data.</text>
</comment>
<gene>
    <name evidence="7" type="ORF">GOODEAATRI_009670</name>
</gene>
<evidence type="ECO:0000313" key="7">
    <source>
        <dbReference type="EMBL" id="MEQ2187918.1"/>
    </source>
</evidence>
<keyword evidence="4 6" id="KW-0344">Guanine-nucleotide releasing factor</keyword>
<evidence type="ECO:0000256" key="5">
    <source>
        <dbReference type="ARBA" id="ARBA00023186"/>
    </source>
</evidence>
<reference evidence="7 8" key="1">
    <citation type="submission" date="2021-06" db="EMBL/GenBank/DDBJ databases">
        <authorList>
            <person name="Palmer J.M."/>
        </authorList>
    </citation>
    <scope>NUCLEOTIDE SEQUENCE [LARGE SCALE GENOMIC DNA]</scope>
    <source>
        <strain evidence="7 8">GA_2019</strain>
        <tissue evidence="7">Muscle</tissue>
    </source>
</reference>
<organism evidence="7 8">
    <name type="scientific">Goodea atripinnis</name>
    <dbReference type="NCBI Taxonomy" id="208336"/>
    <lineage>
        <taxon>Eukaryota</taxon>
        <taxon>Metazoa</taxon>
        <taxon>Chordata</taxon>
        <taxon>Craniata</taxon>
        <taxon>Vertebrata</taxon>
        <taxon>Euteleostomi</taxon>
        <taxon>Actinopterygii</taxon>
        <taxon>Neopterygii</taxon>
        <taxon>Teleostei</taxon>
        <taxon>Neoteleostei</taxon>
        <taxon>Acanthomorphata</taxon>
        <taxon>Ovalentaria</taxon>
        <taxon>Atherinomorphae</taxon>
        <taxon>Cyprinodontiformes</taxon>
        <taxon>Goodeidae</taxon>
        <taxon>Goodea</taxon>
    </lineage>
</organism>
<dbReference type="PANTHER" id="PTHR12425">
    <property type="entry name" value="SYNEMBRYN"/>
    <property type="match status" value="1"/>
</dbReference>
<comment type="subunit">
    <text evidence="6">Interacts with some GDP-bound G alpha proteins. Does not interact with G-alpha proteins when they are in complex with subunits beta and gamma.</text>
</comment>
<evidence type="ECO:0000256" key="6">
    <source>
        <dbReference type="RuleBase" id="RU369048"/>
    </source>
</evidence>
<dbReference type="Pfam" id="PF10165">
    <property type="entry name" value="Ric8"/>
    <property type="match status" value="1"/>
</dbReference>
<evidence type="ECO:0000313" key="8">
    <source>
        <dbReference type="Proteomes" id="UP001476798"/>
    </source>
</evidence>
<evidence type="ECO:0000256" key="4">
    <source>
        <dbReference type="ARBA" id="ARBA00022658"/>
    </source>
</evidence>
<dbReference type="PRINTS" id="PR01802">
    <property type="entry name" value="SYNEMBRYN"/>
</dbReference>